<dbReference type="RefSeq" id="WP_156196902.1">
    <property type="nucleotide sequence ID" value="NZ_QTZN02000050.1"/>
</dbReference>
<organism evidence="2 5">
    <name type="scientific">Labilibaculum euxinus</name>
    <dbReference type="NCBI Taxonomy" id="2686357"/>
    <lineage>
        <taxon>Bacteria</taxon>
        <taxon>Pseudomonadati</taxon>
        <taxon>Bacteroidota</taxon>
        <taxon>Bacteroidia</taxon>
        <taxon>Marinilabiliales</taxon>
        <taxon>Marinifilaceae</taxon>
        <taxon>Labilibaculum</taxon>
    </lineage>
</organism>
<evidence type="ECO:0000313" key="3">
    <source>
        <dbReference type="EMBL" id="MVB08698.1"/>
    </source>
</evidence>
<accession>A0A7M4DA14</accession>
<gene>
    <name evidence="3" type="ORF">DWB62_016855</name>
    <name evidence="2" type="ORF">GNY23_16855</name>
</gene>
<evidence type="ECO:0000313" key="2">
    <source>
        <dbReference type="EMBL" id="MUP39493.1"/>
    </source>
</evidence>
<reference evidence="3 4" key="1">
    <citation type="submission" date="2019-11" db="EMBL/GenBank/DDBJ databases">
        <title>Draft genome sequence of Labilibaculum sp. strain SYP isolated from Black Sea.</title>
        <authorList>
            <person name="Yadav S."/>
            <person name="Villanueva L."/>
        </authorList>
    </citation>
    <scope>NUCLEOTIDE SEQUENCE [LARGE SCALE GENOMIC DNA]</scope>
    <source>
        <strain evidence="3 4">44</strain>
    </source>
</reference>
<comment type="caution">
    <text evidence="2">The sequence shown here is derived from an EMBL/GenBank/DDBJ whole genome shotgun (WGS) entry which is preliminary data.</text>
</comment>
<evidence type="ECO:0000259" key="1">
    <source>
        <dbReference type="Pfam" id="PF02518"/>
    </source>
</evidence>
<proteinExistence type="predicted"/>
<feature type="domain" description="Histidine kinase/HSP90-like ATPase" evidence="1">
    <location>
        <begin position="2"/>
        <end position="42"/>
    </location>
</feature>
<name>A0A7M4DA14_9BACT</name>
<sequence length="46" mass="5054">MTKENGSGIGLPISRSIMHLHDGKISLESVYGEGTKVSIVFRNTHR</sequence>
<reference evidence="2 5" key="2">
    <citation type="submission" date="2019-12" db="EMBL/GenBank/DDBJ databases">
        <title>Draft genome sequence of Labilibaculum sp. strain 44 isolated from deep waters of Black Sea.</title>
        <authorList>
            <person name="Yadav S."/>
            <person name="Villanueva L."/>
        </authorList>
    </citation>
    <scope>NUCLEOTIDE SEQUENCE [LARGE SCALE GENOMIC DNA]</scope>
    <source>
        <strain evidence="2 5">44</strain>
    </source>
</reference>
<evidence type="ECO:0000313" key="5">
    <source>
        <dbReference type="Proteomes" id="UP000462449"/>
    </source>
</evidence>
<evidence type="ECO:0000313" key="4">
    <source>
        <dbReference type="Proteomes" id="UP000285951"/>
    </source>
</evidence>
<dbReference type="Proteomes" id="UP000285951">
    <property type="component" value="Unassembled WGS sequence"/>
</dbReference>
<protein>
    <recommendedName>
        <fullName evidence="1">Histidine kinase/HSP90-like ATPase domain-containing protein</fullName>
    </recommendedName>
</protein>
<dbReference type="EMBL" id="QTZN02000050">
    <property type="protein sequence ID" value="MVB08698.1"/>
    <property type="molecule type" value="Genomic_DNA"/>
</dbReference>
<dbReference type="InterPro" id="IPR003594">
    <property type="entry name" value="HATPase_dom"/>
</dbReference>
<dbReference type="Gene3D" id="3.30.565.10">
    <property type="entry name" value="Histidine kinase-like ATPase, C-terminal domain"/>
    <property type="match status" value="1"/>
</dbReference>
<dbReference type="SUPFAM" id="SSF55874">
    <property type="entry name" value="ATPase domain of HSP90 chaperone/DNA topoisomerase II/histidine kinase"/>
    <property type="match status" value="1"/>
</dbReference>
<dbReference type="InterPro" id="IPR036890">
    <property type="entry name" value="HATPase_C_sf"/>
</dbReference>
<dbReference type="OrthoDB" id="594725at2"/>
<keyword evidence="4" id="KW-1185">Reference proteome</keyword>
<dbReference type="Proteomes" id="UP000462449">
    <property type="component" value="Unassembled WGS sequence"/>
</dbReference>
<dbReference type="EMBL" id="WOTW01000050">
    <property type="protein sequence ID" value="MUP39493.1"/>
    <property type="molecule type" value="Genomic_DNA"/>
</dbReference>
<dbReference type="AlphaFoldDB" id="A0A7M4DA14"/>
<dbReference type="Pfam" id="PF02518">
    <property type="entry name" value="HATPase_c"/>
    <property type="match status" value="1"/>
</dbReference>